<comment type="caution">
    <text evidence="7">The sequence shown here is derived from an EMBL/GenBank/DDBJ whole genome shotgun (WGS) entry which is preliminary data.</text>
</comment>
<dbReference type="InterPro" id="IPR006094">
    <property type="entry name" value="Oxid_FAD_bind_N"/>
</dbReference>
<dbReference type="InterPro" id="IPR050416">
    <property type="entry name" value="FAD-linked_Oxidoreductase"/>
</dbReference>
<dbReference type="Gene3D" id="3.30.43.10">
    <property type="entry name" value="Uridine Diphospho-n-acetylenolpyruvylglucosamine Reductase, domain 2"/>
    <property type="match status" value="1"/>
</dbReference>
<sequence length="469" mass="51030">MEITHPLPASALRSLSASLHGMLFTAADPEYAESRTVWNAMIDRHPLLVVRAADVADVSLALAFAREHGLPLAVRSGGHNVAGFGTVEHGLVLDMRALNTVHVDAAEQRVRVGGGALLGELDRATSTHGLAVPVGVVSKTGVAGLCLGGGFGWLTRPLGLTVDSLLAADLVTPEGEVIHTDATTNPDLLWGLTGGGGNFGVVTEFTFKAHPLPETLYAGNLIYRPEQWKHALHAVRDWSSRLPDQMTVIVTAMVPPPEWELGTSSVLIVGFLWADPDHATGAACVEEFLANAPTDEQDISPVSWPDWQSVVDEMFPKGVRAYWKNTALDDLSDEAINVFTARARQLDWPGMGFDIHVMGGAMGRIRPEATAFEDRSSPFWLNIYGFWNGKELDDHHIAFIRGFHHEMQPFTHGGEYVNFSSSDEHVPGGFDLLGLYGAEKLAKLTTLKRRYDPHNRLRLNHNIVLPSTG</sequence>
<reference evidence="7 8" key="1">
    <citation type="submission" date="2021-03" db="EMBL/GenBank/DDBJ databases">
        <title>Sequencing the genomes of 1000 actinobacteria strains.</title>
        <authorList>
            <person name="Klenk H.-P."/>
        </authorList>
    </citation>
    <scope>NUCLEOTIDE SEQUENCE [LARGE SCALE GENOMIC DNA]</scope>
    <source>
        <strain evidence="7 8">DSM 15454</strain>
    </source>
</reference>
<organism evidence="7 8">
    <name type="scientific">Paeniglutamicibacter psychrophenolicus</name>
    <dbReference type="NCBI Taxonomy" id="257454"/>
    <lineage>
        <taxon>Bacteria</taxon>
        <taxon>Bacillati</taxon>
        <taxon>Actinomycetota</taxon>
        <taxon>Actinomycetes</taxon>
        <taxon>Micrococcales</taxon>
        <taxon>Micrococcaceae</taxon>
        <taxon>Paeniglutamicibacter</taxon>
    </lineage>
</organism>
<dbReference type="InterPro" id="IPR016169">
    <property type="entry name" value="FAD-bd_PCMH_sub2"/>
</dbReference>
<gene>
    <name evidence="7" type="ORF">JOF46_000078</name>
</gene>
<dbReference type="Gene3D" id="3.30.465.10">
    <property type="match status" value="1"/>
</dbReference>
<evidence type="ECO:0000256" key="2">
    <source>
        <dbReference type="ARBA" id="ARBA00005466"/>
    </source>
</evidence>
<accession>A0ABS4W7J1</accession>
<protein>
    <submittedName>
        <fullName evidence="7">FAD/FMN-containing dehydrogenase</fullName>
    </submittedName>
</protein>
<dbReference type="Gene3D" id="3.40.462.20">
    <property type="match status" value="1"/>
</dbReference>
<keyword evidence="4" id="KW-0274">FAD</keyword>
<keyword evidence="3" id="KW-0285">Flavoprotein</keyword>
<keyword evidence="5" id="KW-0560">Oxidoreductase</keyword>
<evidence type="ECO:0000313" key="7">
    <source>
        <dbReference type="EMBL" id="MBP2372166.1"/>
    </source>
</evidence>
<name>A0ABS4W7J1_9MICC</name>
<dbReference type="InterPro" id="IPR016167">
    <property type="entry name" value="FAD-bd_PCMH_sub1"/>
</dbReference>
<dbReference type="PANTHER" id="PTHR42973">
    <property type="entry name" value="BINDING OXIDOREDUCTASE, PUTATIVE (AFU_ORTHOLOGUE AFUA_1G17690)-RELATED"/>
    <property type="match status" value="1"/>
</dbReference>
<dbReference type="InterPro" id="IPR006093">
    <property type="entry name" value="Oxy_OxRdtase_FAD_BS"/>
</dbReference>
<evidence type="ECO:0000256" key="5">
    <source>
        <dbReference type="ARBA" id="ARBA00023002"/>
    </source>
</evidence>
<dbReference type="PANTHER" id="PTHR42973:SF39">
    <property type="entry name" value="FAD-BINDING PCMH-TYPE DOMAIN-CONTAINING PROTEIN"/>
    <property type="match status" value="1"/>
</dbReference>
<evidence type="ECO:0000259" key="6">
    <source>
        <dbReference type="PROSITE" id="PS51387"/>
    </source>
</evidence>
<dbReference type="Pfam" id="PF01565">
    <property type="entry name" value="FAD_binding_4"/>
    <property type="match status" value="1"/>
</dbReference>
<dbReference type="EMBL" id="JAGIOE010000001">
    <property type="protein sequence ID" value="MBP2372166.1"/>
    <property type="molecule type" value="Genomic_DNA"/>
</dbReference>
<dbReference type="InterPro" id="IPR016166">
    <property type="entry name" value="FAD-bd_PCMH"/>
</dbReference>
<keyword evidence="8" id="KW-1185">Reference proteome</keyword>
<dbReference type="InterPro" id="IPR036318">
    <property type="entry name" value="FAD-bd_PCMH-like_sf"/>
</dbReference>
<evidence type="ECO:0000313" key="8">
    <source>
        <dbReference type="Proteomes" id="UP000766570"/>
    </source>
</evidence>
<feature type="domain" description="FAD-binding PCMH-type" evidence="6">
    <location>
        <begin position="42"/>
        <end position="212"/>
    </location>
</feature>
<dbReference type="Proteomes" id="UP000766570">
    <property type="component" value="Unassembled WGS sequence"/>
</dbReference>
<dbReference type="SUPFAM" id="SSF56176">
    <property type="entry name" value="FAD-binding/transporter-associated domain-like"/>
    <property type="match status" value="1"/>
</dbReference>
<evidence type="ECO:0000256" key="3">
    <source>
        <dbReference type="ARBA" id="ARBA00022630"/>
    </source>
</evidence>
<comment type="similarity">
    <text evidence="2">Belongs to the oxygen-dependent FAD-linked oxidoreductase family.</text>
</comment>
<dbReference type="PROSITE" id="PS00862">
    <property type="entry name" value="OX2_COVAL_FAD"/>
    <property type="match status" value="1"/>
</dbReference>
<proteinExistence type="inferred from homology"/>
<dbReference type="PROSITE" id="PS51387">
    <property type="entry name" value="FAD_PCMH"/>
    <property type="match status" value="1"/>
</dbReference>
<evidence type="ECO:0000256" key="1">
    <source>
        <dbReference type="ARBA" id="ARBA00001974"/>
    </source>
</evidence>
<evidence type="ECO:0000256" key="4">
    <source>
        <dbReference type="ARBA" id="ARBA00022827"/>
    </source>
</evidence>
<comment type="cofactor">
    <cofactor evidence="1">
        <name>FAD</name>
        <dbReference type="ChEBI" id="CHEBI:57692"/>
    </cofactor>
</comment>
<dbReference type="RefSeq" id="WP_245347951.1">
    <property type="nucleotide sequence ID" value="NZ_BAAAMI010000009.1"/>
</dbReference>